<dbReference type="AlphaFoldDB" id="A0A0J1FS74"/>
<accession>A0A0J1FS74</accession>
<organism evidence="1 2">
    <name type="scientific">Desulfosporosinus acididurans</name>
    <dbReference type="NCBI Taxonomy" id="476652"/>
    <lineage>
        <taxon>Bacteria</taxon>
        <taxon>Bacillati</taxon>
        <taxon>Bacillota</taxon>
        <taxon>Clostridia</taxon>
        <taxon>Eubacteriales</taxon>
        <taxon>Desulfitobacteriaceae</taxon>
        <taxon>Desulfosporosinus</taxon>
    </lineage>
</organism>
<proteinExistence type="predicted"/>
<dbReference type="STRING" id="476652.DEAC_c24780"/>
<reference evidence="1 2" key="1">
    <citation type="submission" date="2015-06" db="EMBL/GenBank/DDBJ databases">
        <title>Draft genome of the moderately acidophilic sulfate reducer Candidatus Desulfosporosinus acididurans strain M1.</title>
        <authorList>
            <person name="Poehlein A."/>
            <person name="Petzsch P."/>
            <person name="Johnson B.D."/>
            <person name="Schloemann M."/>
            <person name="Daniel R."/>
            <person name="Muehling M."/>
        </authorList>
    </citation>
    <scope>NUCLEOTIDE SEQUENCE [LARGE SCALE GENOMIC DNA]</scope>
    <source>
        <strain evidence="1 2">M1</strain>
    </source>
</reference>
<dbReference type="Proteomes" id="UP000036356">
    <property type="component" value="Unassembled WGS sequence"/>
</dbReference>
<protein>
    <submittedName>
        <fullName evidence="1">Uncharacterized protein</fullName>
    </submittedName>
</protein>
<comment type="caution">
    <text evidence="1">The sequence shown here is derived from an EMBL/GenBank/DDBJ whole genome shotgun (WGS) entry which is preliminary data.</text>
</comment>
<name>A0A0J1FS74_9FIRM</name>
<evidence type="ECO:0000313" key="1">
    <source>
        <dbReference type="EMBL" id="KLU65848.1"/>
    </source>
</evidence>
<evidence type="ECO:0000313" key="2">
    <source>
        <dbReference type="Proteomes" id="UP000036356"/>
    </source>
</evidence>
<dbReference type="PATRIC" id="fig|476652.3.peg.2589"/>
<gene>
    <name evidence="1" type="ORF">DEAC_c24780</name>
</gene>
<sequence length="180" mass="21373">MLDLQHHIIGRKISCDVGRIKEETIKCLFVRMFNQLYSNRAKMLEEYKVRLEREKLTDLDNERIAKLDEEIGKLIKQERALFLIEEKGYADHNLVKAEHENLVVRLTGLQTERSDWMAETILEAQCGNLTEFNDDLYRKIVEKIVVKERTKLIFQLKNGLAFEETYTLKRGHDIFREVFL</sequence>
<keyword evidence="2" id="KW-1185">Reference proteome</keyword>
<dbReference type="EMBL" id="LDZY01000007">
    <property type="protein sequence ID" value="KLU65848.1"/>
    <property type="molecule type" value="Genomic_DNA"/>
</dbReference>